<organism evidence="1 2">
    <name type="scientific">Linum tenue</name>
    <dbReference type="NCBI Taxonomy" id="586396"/>
    <lineage>
        <taxon>Eukaryota</taxon>
        <taxon>Viridiplantae</taxon>
        <taxon>Streptophyta</taxon>
        <taxon>Embryophyta</taxon>
        <taxon>Tracheophyta</taxon>
        <taxon>Spermatophyta</taxon>
        <taxon>Magnoliopsida</taxon>
        <taxon>eudicotyledons</taxon>
        <taxon>Gunneridae</taxon>
        <taxon>Pentapetalae</taxon>
        <taxon>rosids</taxon>
        <taxon>fabids</taxon>
        <taxon>Malpighiales</taxon>
        <taxon>Linaceae</taxon>
        <taxon>Linum</taxon>
    </lineage>
</organism>
<keyword evidence="2" id="KW-1185">Reference proteome</keyword>
<dbReference type="Proteomes" id="UP001154282">
    <property type="component" value="Unassembled WGS sequence"/>
</dbReference>
<reference evidence="1" key="1">
    <citation type="submission" date="2022-08" db="EMBL/GenBank/DDBJ databases">
        <authorList>
            <person name="Gutierrez-Valencia J."/>
        </authorList>
    </citation>
    <scope>NUCLEOTIDE SEQUENCE</scope>
</reference>
<dbReference type="EMBL" id="CAMGYJ010000007">
    <property type="protein sequence ID" value="CAI0443532.1"/>
    <property type="molecule type" value="Genomic_DNA"/>
</dbReference>
<comment type="caution">
    <text evidence="1">The sequence shown here is derived from an EMBL/GenBank/DDBJ whole genome shotgun (WGS) entry which is preliminary data.</text>
</comment>
<evidence type="ECO:0000313" key="2">
    <source>
        <dbReference type="Proteomes" id="UP001154282"/>
    </source>
</evidence>
<evidence type="ECO:0000313" key="1">
    <source>
        <dbReference type="EMBL" id="CAI0443532.1"/>
    </source>
</evidence>
<name>A0AAV0M9Z4_9ROSI</name>
<sequence>MVGFWRGICLFIAWCVSQRLSETISCSLMVCSISSFLTMLCLFPF</sequence>
<proteinExistence type="predicted"/>
<gene>
    <name evidence="1" type="ORF">LITE_LOCUS27721</name>
</gene>
<accession>A0AAV0M9Z4</accession>
<protein>
    <submittedName>
        <fullName evidence="1">Uncharacterized protein</fullName>
    </submittedName>
</protein>
<dbReference type="AlphaFoldDB" id="A0AAV0M9Z4"/>